<feature type="region of interest" description="Disordered" evidence="3">
    <location>
        <begin position="15"/>
        <end position="49"/>
    </location>
</feature>
<feature type="compositionally biased region" description="Polar residues" evidence="3">
    <location>
        <begin position="233"/>
        <end position="245"/>
    </location>
</feature>
<dbReference type="Pfam" id="PF13279">
    <property type="entry name" value="4HBT_2"/>
    <property type="match status" value="1"/>
</dbReference>
<dbReference type="Proteomes" id="UP000075920">
    <property type="component" value="Unassembled WGS sequence"/>
</dbReference>
<organism evidence="4 5">
    <name type="scientific">Anopheles minimus</name>
    <dbReference type="NCBI Taxonomy" id="112268"/>
    <lineage>
        <taxon>Eukaryota</taxon>
        <taxon>Metazoa</taxon>
        <taxon>Ecdysozoa</taxon>
        <taxon>Arthropoda</taxon>
        <taxon>Hexapoda</taxon>
        <taxon>Insecta</taxon>
        <taxon>Pterygota</taxon>
        <taxon>Neoptera</taxon>
        <taxon>Endopterygota</taxon>
        <taxon>Diptera</taxon>
        <taxon>Nematocera</taxon>
        <taxon>Culicoidea</taxon>
        <taxon>Culicidae</taxon>
        <taxon>Anophelinae</taxon>
        <taxon>Anopheles</taxon>
    </lineage>
</organism>
<feature type="compositionally biased region" description="Polar residues" evidence="3">
    <location>
        <begin position="113"/>
        <end position="127"/>
    </location>
</feature>
<dbReference type="VEuPathDB" id="VectorBase:AMIN000905"/>
<evidence type="ECO:0000256" key="1">
    <source>
        <dbReference type="ARBA" id="ARBA00038228"/>
    </source>
</evidence>
<feature type="compositionally biased region" description="Basic and acidic residues" evidence="3">
    <location>
        <begin position="491"/>
        <end position="510"/>
    </location>
</feature>
<dbReference type="PANTHER" id="PTHR12475">
    <property type="match status" value="1"/>
</dbReference>
<evidence type="ECO:0000313" key="5">
    <source>
        <dbReference type="Proteomes" id="UP000075920"/>
    </source>
</evidence>
<reference evidence="4" key="2">
    <citation type="submission" date="2020-05" db="UniProtKB">
        <authorList>
            <consortium name="EnsemblMetazoa"/>
        </authorList>
    </citation>
    <scope>IDENTIFICATION</scope>
    <source>
        <strain evidence="4">MINIMUS1</strain>
    </source>
</reference>
<feature type="region of interest" description="Disordered" evidence="3">
    <location>
        <begin position="110"/>
        <end position="201"/>
    </location>
</feature>
<comment type="similarity">
    <text evidence="1">Belongs to the THEM6 family.</text>
</comment>
<reference evidence="5" key="1">
    <citation type="submission" date="2013-03" db="EMBL/GenBank/DDBJ databases">
        <title>The Genome Sequence of Anopheles minimus MINIMUS1.</title>
        <authorList>
            <consortium name="The Broad Institute Genomics Platform"/>
            <person name="Neafsey D.E."/>
            <person name="Walton C."/>
            <person name="Walker B."/>
            <person name="Young S.K."/>
            <person name="Zeng Q."/>
            <person name="Gargeya S."/>
            <person name="Fitzgerald M."/>
            <person name="Haas B."/>
            <person name="Abouelleil A."/>
            <person name="Allen A.W."/>
            <person name="Alvarado L."/>
            <person name="Arachchi H.M."/>
            <person name="Berlin A.M."/>
            <person name="Chapman S.B."/>
            <person name="Gainer-Dewar J."/>
            <person name="Goldberg J."/>
            <person name="Griggs A."/>
            <person name="Gujja S."/>
            <person name="Hansen M."/>
            <person name="Howarth C."/>
            <person name="Imamovic A."/>
            <person name="Ireland A."/>
            <person name="Larimer J."/>
            <person name="McCowan C."/>
            <person name="Murphy C."/>
            <person name="Pearson M."/>
            <person name="Poon T.W."/>
            <person name="Priest M."/>
            <person name="Roberts A."/>
            <person name="Saif S."/>
            <person name="Shea T."/>
            <person name="Sisk P."/>
            <person name="Sykes S."/>
            <person name="Wortman J."/>
            <person name="Nusbaum C."/>
            <person name="Birren B."/>
        </authorList>
    </citation>
    <scope>NUCLEOTIDE SEQUENCE [LARGE SCALE GENOMIC DNA]</scope>
    <source>
        <strain evidence="5">MINIMUS1</strain>
    </source>
</reference>
<dbReference type="Gene3D" id="3.10.129.10">
    <property type="entry name" value="Hotdog Thioesterase"/>
    <property type="match status" value="1"/>
</dbReference>
<evidence type="ECO:0000313" key="4">
    <source>
        <dbReference type="EnsemblMetazoa" id="AMIN000905-PA"/>
    </source>
</evidence>
<feature type="region of interest" description="Disordered" evidence="3">
    <location>
        <begin position="225"/>
        <end position="344"/>
    </location>
</feature>
<feature type="compositionally biased region" description="Low complexity" evidence="3">
    <location>
        <begin position="15"/>
        <end position="36"/>
    </location>
</feature>
<dbReference type="InterPro" id="IPR029069">
    <property type="entry name" value="HotDog_dom_sf"/>
</dbReference>
<feature type="region of interest" description="Disordered" evidence="3">
    <location>
        <begin position="374"/>
        <end position="409"/>
    </location>
</feature>
<proteinExistence type="inferred from homology"/>
<accession>A0A182VS64</accession>
<evidence type="ECO:0000256" key="2">
    <source>
        <dbReference type="ARBA" id="ARBA00041112"/>
    </source>
</evidence>
<evidence type="ECO:0000256" key="3">
    <source>
        <dbReference type="SAM" id="MobiDB-lite"/>
    </source>
</evidence>
<dbReference type="AlphaFoldDB" id="A0A182VS64"/>
<dbReference type="EnsemblMetazoa" id="AMIN000905-RA">
    <property type="protein sequence ID" value="AMIN000905-PA"/>
    <property type="gene ID" value="AMIN000905"/>
</dbReference>
<name>A0A182VS64_9DIPT</name>
<feature type="compositionally biased region" description="Polar residues" evidence="3">
    <location>
        <begin position="171"/>
        <end position="182"/>
    </location>
</feature>
<dbReference type="CDD" id="cd00586">
    <property type="entry name" value="4HBT"/>
    <property type="match status" value="1"/>
</dbReference>
<feature type="region of interest" description="Disordered" evidence="3">
    <location>
        <begin position="439"/>
        <end position="522"/>
    </location>
</feature>
<dbReference type="PANTHER" id="PTHR12475:SF4">
    <property type="entry name" value="PROTEIN THEM6"/>
    <property type="match status" value="1"/>
</dbReference>
<sequence>MFQVVYPGFGGVVAPTVTTTPTATNGGGTAQPNAAGSGNRPAKGNNKQSQIPVAIGSTVGTPNIDTSVPQMVGTNADATPGKKQTQTDHLYGMKQQGASVLVVPVPPVVASGANRSTTNGSQQSATGNEKMRKNSSGVGGEGMAGKKTEPTQLPVLGGEGGASKGGRAPTNARTQQKQSSDEVTVAKGSEQQPKSDKTVALESSLMLEKPLKGFYSDGEEMDSLLEPWDLDASQKQTQVQSTGKSKMQKAAPQAQEHVSPSKAGGKTQAKPDTAAAAAAEKEVANSPNKKAQLAEEVVEKNRSPKAAAPKPVETEAPSTPSNAGESLIGRPLRSISGRRSTRQIGEIKFTHHRRSNANDSMSSMNVTIGSEIGNDSMLLRTPGSASRKRKDMTPESTSDDGPVAESPKRARLDFSGFLGMVATPVTMLKNRLSRVKLQSTPRALAVDEEDASRVVTAEATTTTANTSATQKEGAEDGGKPAGMEVDVAAGGEKKVEESGQTADSEKKDAEAEGQEEGSTVDDEVEVKIVTDQQQQKQWCSIIKATLWVRRKTMWSLAACVALLYALCDVNYFIRILSTVLHVMLFPGTIKVTDKHTIYGFCTTQDVDFLLNHMNNGRYLRELDFCRFYWYGRTRFWPLGNAKNLLQGECMVRYRRMLPIFKPYKVETQMVWWDERSIYFEHKFITLHDGFIRTVAYSRQRAIGVDLLEYVQQFPECRERPAQPAVLKSWIEANEASSQQLRK</sequence>
<protein>
    <recommendedName>
        <fullName evidence="2">Protein THEM6</fullName>
    </recommendedName>
</protein>
<feature type="compositionally biased region" description="Low complexity" evidence="3">
    <location>
        <begin position="456"/>
        <end position="469"/>
    </location>
</feature>
<feature type="compositionally biased region" description="Acidic residues" evidence="3">
    <location>
        <begin position="511"/>
        <end position="522"/>
    </location>
</feature>
<dbReference type="InterPro" id="IPR051490">
    <property type="entry name" value="THEM6_lcsJ_thioesterase"/>
</dbReference>
<dbReference type="SUPFAM" id="SSF54637">
    <property type="entry name" value="Thioesterase/thiol ester dehydrase-isomerase"/>
    <property type="match status" value="1"/>
</dbReference>
<keyword evidence="5" id="KW-1185">Reference proteome</keyword>